<accession>A0ABY3QIX5</accession>
<evidence type="ECO:0000259" key="1">
    <source>
        <dbReference type="Pfam" id="PF13166"/>
    </source>
</evidence>
<dbReference type="InterPro" id="IPR027417">
    <property type="entry name" value="P-loop_NTPase"/>
</dbReference>
<dbReference type="Gene3D" id="3.40.50.300">
    <property type="entry name" value="P-loop containing nucleotide triphosphate hydrolases"/>
    <property type="match status" value="1"/>
</dbReference>
<dbReference type="Proteomes" id="UP001430990">
    <property type="component" value="Chromosome"/>
</dbReference>
<dbReference type="InterPro" id="IPR026866">
    <property type="entry name" value="CR006_AAA"/>
</dbReference>
<dbReference type="Pfam" id="PF13166">
    <property type="entry name" value="AAA_13"/>
    <property type="match status" value="1"/>
</dbReference>
<proteinExistence type="predicted"/>
<gene>
    <name evidence="2" type="ORF">BjapCC829_39595</name>
</gene>
<dbReference type="EMBL" id="CP088100">
    <property type="protein sequence ID" value="UFW85941.1"/>
    <property type="molecule type" value="Genomic_DNA"/>
</dbReference>
<keyword evidence="3" id="KW-1185">Reference proteome</keyword>
<dbReference type="PANTHER" id="PTHR32114">
    <property type="entry name" value="ABC TRANSPORTER ABCH.3"/>
    <property type="match status" value="1"/>
</dbReference>
<reference evidence="2" key="1">
    <citation type="submission" date="2021-11" db="EMBL/GenBank/DDBJ databases">
        <title>Australian commercial rhizobial inoculants.</title>
        <authorList>
            <person name="Kohlmeier M.G."/>
            <person name="O'Hara G.W."/>
            <person name="Colombi E."/>
            <person name="Ramsay J.P."/>
            <person name="Terpolilli J."/>
        </authorList>
    </citation>
    <scope>NUCLEOTIDE SEQUENCE</scope>
    <source>
        <strain evidence="2">CC829</strain>
    </source>
</reference>
<name>A0ABY3QIX5_9BRAD</name>
<dbReference type="RefSeq" id="WP_231143581.1">
    <property type="nucleotide sequence ID" value="NZ_CP088100.1"/>
</dbReference>
<evidence type="ECO:0000313" key="2">
    <source>
        <dbReference type="EMBL" id="UFW85941.1"/>
    </source>
</evidence>
<sequence length="726" mass="79347">MAGDSDIFEWCAARPLWQQEAIRLLAGKPKLDEDELRQLEEAVRTDAGILSGKPPAWPTLTKTHLKAGNKFAPVTVLGSIGPLRNIDRLAADQPPLRFAINGVTLIYGQNGSGKSGYCRIAKRICHCLHDVTLRGNVFEPQSLIPREIALTFRVDGDKEKREVVWNDKDSPPPELGRISVFDSDAAGLYVDAERNIEFLPFELALLTNLAETLRILDGRFKAEEVRLDKAHQAPLPLGYDKRTKISAMLANLKADQHLSSKAAMRDLAGWAEEDEADLQGLKLELSKDPALLSKVKEATKSTVETLVADANAIFDAIGNAGLAKLREAQKKAAATREAAKAAASALAADSAVPQLGSETWRQMLMYARDFAAEAYPALDPPRLATADTCVLCHQPLDESARARLAAFDEYVEGRANADAETAKKDFAETARAIRDLKIGSAQDIMNRLVNFVEGAASRQALANRIEQFYGASQERHALILTAIKAVDYAGLDGLAGLDRSMIDELQAEMTVLAREIEALKPTADETAKRLRRQQEYDELEARKKFSADIETFVARRNSLDLLVKTKACVTACSVGGITSYITRLRKKVLTATLQASLEDEITALDLKHLPLKLADRGEVGKSKVQIGLEAQQKVGKNSDILSEGEKRALALAGFLAELKEVGARHGIVVDDPVSSLDHARMEAVAKRLVKEAAAGRQVIIITHNLFFHYAVLEAAQEMKVKCGRNG</sequence>
<organism evidence="2 3">
    <name type="scientific">Bradyrhizobium barranii</name>
    <dbReference type="NCBI Taxonomy" id="2992140"/>
    <lineage>
        <taxon>Bacteria</taxon>
        <taxon>Pseudomonadati</taxon>
        <taxon>Pseudomonadota</taxon>
        <taxon>Alphaproteobacteria</taxon>
        <taxon>Hyphomicrobiales</taxon>
        <taxon>Nitrobacteraceae</taxon>
        <taxon>Bradyrhizobium</taxon>
    </lineage>
</organism>
<feature type="domain" description="Protein CR006 P-loop" evidence="1">
    <location>
        <begin position="105"/>
        <end position="711"/>
    </location>
</feature>
<dbReference type="PANTHER" id="PTHR32114:SF2">
    <property type="entry name" value="ABC TRANSPORTER ABCH.3"/>
    <property type="match status" value="1"/>
</dbReference>
<evidence type="ECO:0000313" key="3">
    <source>
        <dbReference type="Proteomes" id="UP001430990"/>
    </source>
</evidence>
<protein>
    <submittedName>
        <fullName evidence="2">AAA family ATPase</fullName>
    </submittedName>
</protein>
<dbReference type="SUPFAM" id="SSF52540">
    <property type="entry name" value="P-loop containing nucleoside triphosphate hydrolases"/>
    <property type="match status" value="1"/>
</dbReference>